<reference evidence="3 4" key="1">
    <citation type="submission" date="2020-08" db="EMBL/GenBank/DDBJ databases">
        <title>Genomic Encyclopedia of Type Strains, Phase IV (KMG-IV): sequencing the most valuable type-strain genomes for metagenomic binning, comparative biology and taxonomic classification.</title>
        <authorList>
            <person name="Goeker M."/>
        </authorList>
    </citation>
    <scope>NUCLEOTIDE SEQUENCE [LARGE SCALE GENOMIC DNA]</scope>
    <source>
        <strain evidence="3 4">DSM 102189</strain>
    </source>
</reference>
<dbReference type="AlphaFoldDB" id="A0A841L3R8"/>
<organism evidence="3 4">
    <name type="scientific">Polymorphobacter multimanifer</name>
    <dbReference type="NCBI Taxonomy" id="1070431"/>
    <lineage>
        <taxon>Bacteria</taxon>
        <taxon>Pseudomonadati</taxon>
        <taxon>Pseudomonadota</taxon>
        <taxon>Alphaproteobacteria</taxon>
        <taxon>Sphingomonadales</taxon>
        <taxon>Sphingosinicellaceae</taxon>
        <taxon>Polymorphobacter</taxon>
    </lineage>
</organism>
<evidence type="ECO:0000313" key="4">
    <source>
        <dbReference type="Proteomes" id="UP000538147"/>
    </source>
</evidence>
<accession>A0A841L3R8</accession>
<dbReference type="PANTHER" id="PTHR21600:SF44">
    <property type="entry name" value="RIBOSOMAL LARGE SUBUNIT PSEUDOURIDINE SYNTHASE D"/>
    <property type="match status" value="1"/>
</dbReference>
<name>A0A841L3R8_9SPHN</name>
<comment type="caution">
    <text evidence="3">The sequence shown here is derived from an EMBL/GenBank/DDBJ whole genome shotgun (WGS) entry which is preliminary data.</text>
</comment>
<dbReference type="GO" id="GO:0003723">
    <property type="term" value="F:RNA binding"/>
    <property type="evidence" value="ECO:0007669"/>
    <property type="project" value="InterPro"/>
</dbReference>
<dbReference type="PANTHER" id="PTHR21600">
    <property type="entry name" value="MITOCHONDRIAL RNA PSEUDOURIDINE SYNTHASE"/>
    <property type="match status" value="1"/>
</dbReference>
<protein>
    <submittedName>
        <fullName evidence="3">tRNA pseudouridine32 synthase/23S rRNA pseudouridine746 synthase</fullName>
        <ecNumber evidence="3">5.4.99.28</ecNumber>
        <ecNumber evidence="3">5.4.99.29</ecNumber>
    </submittedName>
</protein>
<dbReference type="Gene3D" id="3.30.2350.10">
    <property type="entry name" value="Pseudouridine synthase"/>
    <property type="match status" value="1"/>
</dbReference>
<gene>
    <name evidence="3" type="ORF">FHS79_001655</name>
</gene>
<dbReference type="EMBL" id="JACIIV010000010">
    <property type="protein sequence ID" value="MBB6227489.1"/>
    <property type="molecule type" value="Genomic_DNA"/>
</dbReference>
<dbReference type="EC" id="5.4.99.29" evidence="3"/>
<keyword evidence="4" id="KW-1185">Reference proteome</keyword>
<keyword evidence="3" id="KW-0413">Isomerase</keyword>
<dbReference type="SUPFAM" id="SSF55120">
    <property type="entry name" value="Pseudouridine synthase"/>
    <property type="match status" value="1"/>
</dbReference>
<dbReference type="GO" id="GO:0160142">
    <property type="term" value="F:23S rRNA pseudouridine(746) synthase activity"/>
    <property type="evidence" value="ECO:0007669"/>
    <property type="project" value="UniProtKB-EC"/>
</dbReference>
<dbReference type="InterPro" id="IPR050188">
    <property type="entry name" value="RluA_PseudoU_synthase"/>
</dbReference>
<dbReference type="CDD" id="cd02869">
    <property type="entry name" value="PseudoU_synth_RluA_like"/>
    <property type="match status" value="1"/>
</dbReference>
<dbReference type="RefSeq" id="WP_243453292.1">
    <property type="nucleotide sequence ID" value="NZ_BMOX01000003.1"/>
</dbReference>
<evidence type="ECO:0000259" key="2">
    <source>
        <dbReference type="Pfam" id="PF00849"/>
    </source>
</evidence>
<feature type="domain" description="Pseudouridine synthase RsuA/RluA-like" evidence="2">
    <location>
        <begin position="24"/>
        <end position="172"/>
    </location>
</feature>
<sequence length="233" mass="25207">MSNDRKTPDPGSLPFTILHLGADWLAIDKPAGLAVHPGPRTPHSLEDHLPALARLLGQRRPPVLMHRLDRDTSGCLLLARTVGGRRWLAQAFEARQVEKTYLAQLDALPEADAGEIDAPLAKISTVEAGWRMVVDTVRGKAARTRWRVLDRDTRLVAMMPATGRTHQLRVHATLIGGAIIGDSVYGRAAAGGLRLHARSLMVPQPSAPPVRIDAALPARWGLPEGLMSAWGLG</sequence>
<dbReference type="Pfam" id="PF00849">
    <property type="entry name" value="PseudoU_synth_2"/>
    <property type="match status" value="1"/>
</dbReference>
<evidence type="ECO:0000313" key="3">
    <source>
        <dbReference type="EMBL" id="MBB6227489.1"/>
    </source>
</evidence>
<dbReference type="EC" id="5.4.99.28" evidence="3"/>
<dbReference type="GO" id="GO:0160151">
    <property type="term" value="F:tRNA pseudouridine(32) synthase activity"/>
    <property type="evidence" value="ECO:0007669"/>
    <property type="project" value="UniProtKB-EC"/>
</dbReference>
<proteinExistence type="inferred from homology"/>
<evidence type="ECO:0000256" key="1">
    <source>
        <dbReference type="ARBA" id="ARBA00010876"/>
    </source>
</evidence>
<dbReference type="InterPro" id="IPR006145">
    <property type="entry name" value="PsdUridine_synth_RsuA/RluA"/>
</dbReference>
<dbReference type="GO" id="GO:0000455">
    <property type="term" value="P:enzyme-directed rRNA pseudouridine synthesis"/>
    <property type="evidence" value="ECO:0007669"/>
    <property type="project" value="TreeGrafter"/>
</dbReference>
<dbReference type="InterPro" id="IPR020103">
    <property type="entry name" value="PsdUridine_synth_cat_dom_sf"/>
</dbReference>
<comment type="similarity">
    <text evidence="1">Belongs to the pseudouridine synthase RluA family.</text>
</comment>
<dbReference type="Proteomes" id="UP000538147">
    <property type="component" value="Unassembled WGS sequence"/>
</dbReference>